<organism evidence="1 2">
    <name type="scientific">Caenorhabditis angaria</name>
    <dbReference type="NCBI Taxonomy" id="860376"/>
    <lineage>
        <taxon>Eukaryota</taxon>
        <taxon>Metazoa</taxon>
        <taxon>Ecdysozoa</taxon>
        <taxon>Nematoda</taxon>
        <taxon>Chromadorea</taxon>
        <taxon>Rhabditida</taxon>
        <taxon>Rhabditina</taxon>
        <taxon>Rhabditomorpha</taxon>
        <taxon>Rhabditoidea</taxon>
        <taxon>Rhabditidae</taxon>
        <taxon>Peloderinae</taxon>
        <taxon>Caenorhabditis</taxon>
    </lineage>
</organism>
<keyword evidence="2" id="KW-1185">Reference proteome</keyword>
<gene>
    <name evidence="1" type="ORF">CAMP_LOCUS9101</name>
</gene>
<reference evidence="1" key="1">
    <citation type="submission" date="2022-11" db="EMBL/GenBank/DDBJ databases">
        <authorList>
            <person name="Kikuchi T."/>
        </authorList>
    </citation>
    <scope>NUCLEOTIDE SEQUENCE</scope>
    <source>
        <strain evidence="1">PS1010</strain>
    </source>
</reference>
<proteinExistence type="predicted"/>
<dbReference type="AlphaFoldDB" id="A0A9P1IJ52"/>
<name>A0A9P1IJ52_9PELO</name>
<dbReference type="Proteomes" id="UP001152747">
    <property type="component" value="Unassembled WGS sequence"/>
</dbReference>
<sequence>MDLLVDHLIHWKIHQLSCHLDSTSSRLPVFRTNGSDISASFTKNINHRLRSIWSIFFRYCQLGKTANEDLD</sequence>
<comment type="caution">
    <text evidence="1">The sequence shown here is derived from an EMBL/GenBank/DDBJ whole genome shotgun (WGS) entry which is preliminary data.</text>
</comment>
<dbReference type="EMBL" id="CANHGI010000003">
    <property type="protein sequence ID" value="CAI5446464.1"/>
    <property type="molecule type" value="Genomic_DNA"/>
</dbReference>
<accession>A0A9P1IJ52</accession>
<evidence type="ECO:0000313" key="1">
    <source>
        <dbReference type="EMBL" id="CAI5446464.1"/>
    </source>
</evidence>
<protein>
    <submittedName>
        <fullName evidence="1">Uncharacterized protein</fullName>
    </submittedName>
</protein>
<evidence type="ECO:0000313" key="2">
    <source>
        <dbReference type="Proteomes" id="UP001152747"/>
    </source>
</evidence>